<dbReference type="PROSITE" id="PS51318">
    <property type="entry name" value="TAT"/>
    <property type="match status" value="1"/>
</dbReference>
<evidence type="ECO:0000313" key="2">
    <source>
        <dbReference type="Proteomes" id="UP000694001"/>
    </source>
</evidence>
<organism evidence="1 2">
    <name type="scientific">Elioraea tepida</name>
    <dbReference type="NCBI Taxonomy" id="2843330"/>
    <lineage>
        <taxon>Bacteria</taxon>
        <taxon>Pseudomonadati</taxon>
        <taxon>Pseudomonadota</taxon>
        <taxon>Alphaproteobacteria</taxon>
        <taxon>Acetobacterales</taxon>
        <taxon>Elioraeaceae</taxon>
        <taxon>Elioraea</taxon>
    </lineage>
</organism>
<dbReference type="KEGG" id="elio:KO353_09085"/>
<dbReference type="Pfam" id="PF13379">
    <property type="entry name" value="NMT1_2"/>
    <property type="match status" value="1"/>
</dbReference>
<evidence type="ECO:0000313" key="1">
    <source>
        <dbReference type="EMBL" id="QXM23488.1"/>
    </source>
</evidence>
<proteinExistence type="predicted"/>
<dbReference type="RefSeq" id="WP_218284347.1">
    <property type="nucleotide sequence ID" value="NZ_CP076448.1"/>
</dbReference>
<dbReference type="EMBL" id="CP076448">
    <property type="protein sequence ID" value="QXM23488.1"/>
    <property type="molecule type" value="Genomic_DNA"/>
</dbReference>
<sequence length="356" mass="38623">MCDRHGDAFVDYGAIAERLRGARLGRRAALKATAAGALTLAMGPGLAHAQARGALRGTHGTGFCNLNFFLAHSLQLAREDGVEIQFVNTPTFAEQVTFLGTGQVDLGLMPYTSFIALFNAGAPVKIIAGGGIEGCAIVSRPGLTTPQSLRGKTLGTFQLDTLEVMPYDYLKKHGISFREVRVRYMGNTPEAVEAFKAGALDWICTIEPYATALVNDVPGATMLTDGRDLYGPGYTDCVLACRASLIRENPAALKAVIKAMMRAQAFAESRPEETLQRLVGTYYKTSMDNARVAMAKQPAVVDARSQTDFILGRTDSLVEMGYIRNKPGRDAIDWTLLEQVIAENQELWRSLKHKSA</sequence>
<dbReference type="PANTHER" id="PTHR30024">
    <property type="entry name" value="ALIPHATIC SULFONATES-BINDING PROTEIN-RELATED"/>
    <property type="match status" value="1"/>
</dbReference>
<name>A0A975U0H0_9PROT</name>
<dbReference type="AlphaFoldDB" id="A0A975U0H0"/>
<dbReference type="Proteomes" id="UP000694001">
    <property type="component" value="Chromosome"/>
</dbReference>
<dbReference type="InterPro" id="IPR006311">
    <property type="entry name" value="TAT_signal"/>
</dbReference>
<protein>
    <submittedName>
        <fullName evidence="1">ABC transporter substrate-binding protein</fullName>
    </submittedName>
</protein>
<reference evidence="1" key="1">
    <citation type="submission" date="2021-06" db="EMBL/GenBank/DDBJ databases">
        <title>Elioraea tepida, sp. nov., a moderately thermophilic aerobic anoxygenic phototrophic bacterium isolated from an alkaline siliceous hot spring mat community in Yellowstone National Park, WY, USA.</title>
        <authorList>
            <person name="Saini M.K."/>
            <person name="Yoshida S."/>
            <person name="Sebastian A."/>
            <person name="Hirose S."/>
            <person name="Hara E."/>
            <person name="Tamaki H."/>
            <person name="Soulier N.T."/>
            <person name="Albert I."/>
            <person name="Hanada S."/>
            <person name="Bryant D.A."/>
            <person name="Tank M."/>
        </authorList>
    </citation>
    <scope>NUCLEOTIDE SEQUENCE</scope>
    <source>
        <strain evidence="1">MS-P2</strain>
    </source>
</reference>
<gene>
    <name evidence="1" type="ORF">KO353_09085</name>
</gene>
<accession>A0A975U0H0</accession>
<keyword evidence="2" id="KW-1185">Reference proteome</keyword>